<comment type="caution">
    <text evidence="2">The sequence shown here is derived from an EMBL/GenBank/DDBJ whole genome shotgun (WGS) entry which is preliminary data.</text>
</comment>
<feature type="transmembrane region" description="Helical" evidence="1">
    <location>
        <begin position="19"/>
        <end position="36"/>
    </location>
</feature>
<proteinExistence type="predicted"/>
<gene>
    <name evidence="2" type="ORF">EU98_0449</name>
</gene>
<evidence type="ECO:0000313" key="2">
    <source>
        <dbReference type="EMBL" id="KGG02509.1"/>
    </source>
</evidence>
<keyword evidence="1" id="KW-0812">Transmembrane</keyword>
<dbReference type="AlphaFoldDB" id="A0A0A2AQ16"/>
<organism evidence="2 3">
    <name type="scientific">Prochlorococcus marinus str. MIT 9314</name>
    <dbReference type="NCBI Taxonomy" id="167548"/>
    <lineage>
        <taxon>Bacteria</taxon>
        <taxon>Bacillati</taxon>
        <taxon>Cyanobacteriota</taxon>
        <taxon>Cyanophyceae</taxon>
        <taxon>Synechococcales</taxon>
        <taxon>Prochlorococcaceae</taxon>
        <taxon>Prochlorococcus</taxon>
    </lineage>
</organism>
<dbReference type="EMBL" id="JNAO01000004">
    <property type="protein sequence ID" value="KGG02509.1"/>
    <property type="molecule type" value="Genomic_DNA"/>
</dbReference>
<dbReference type="eggNOG" id="ENOG5032IUV">
    <property type="taxonomic scope" value="Bacteria"/>
</dbReference>
<protein>
    <submittedName>
        <fullName evidence="2">Uncharacterized protein</fullName>
    </submittedName>
</protein>
<evidence type="ECO:0000256" key="1">
    <source>
        <dbReference type="SAM" id="Phobius"/>
    </source>
</evidence>
<accession>A0A0A2AQ16</accession>
<keyword evidence="1" id="KW-0472">Membrane</keyword>
<dbReference type="STRING" id="167548.EU98_0449"/>
<reference evidence="3" key="1">
    <citation type="journal article" date="2014" name="Sci. Data">
        <title>Genomes of diverse isolates of the marine cyanobacterium Prochlorococcus.</title>
        <authorList>
            <person name="Biller S."/>
            <person name="Berube P."/>
            <person name="Thompson J."/>
            <person name="Kelly L."/>
            <person name="Roggensack S."/>
            <person name="Awad L."/>
            <person name="Roache-Johnson K."/>
            <person name="Ding H."/>
            <person name="Giovannoni S.J."/>
            <person name="Moore L.R."/>
            <person name="Chisholm S.W."/>
        </authorList>
    </citation>
    <scope>NUCLEOTIDE SEQUENCE [LARGE SCALE GENOMIC DNA]</scope>
    <source>
        <strain evidence="3">MIT 9314</strain>
    </source>
</reference>
<evidence type="ECO:0000313" key="3">
    <source>
        <dbReference type="Proteomes" id="UP000030533"/>
    </source>
</evidence>
<dbReference type="Proteomes" id="UP000030533">
    <property type="component" value="Unassembled WGS sequence"/>
</dbReference>
<sequence>MASGNKTLMELIHQIFPTWHIYLDMFLVGFATYGFLRIKKKIKTK</sequence>
<keyword evidence="1" id="KW-1133">Transmembrane helix</keyword>
<name>A0A0A2AQ16_PROMR</name>